<dbReference type="EMBL" id="JAPDRK010000021">
    <property type="protein sequence ID" value="KAJ9603510.1"/>
    <property type="molecule type" value="Genomic_DNA"/>
</dbReference>
<dbReference type="PANTHER" id="PTHR10788">
    <property type="entry name" value="TREHALOSE-6-PHOSPHATE SYNTHASE"/>
    <property type="match status" value="1"/>
</dbReference>
<evidence type="ECO:0000313" key="2">
    <source>
        <dbReference type="Proteomes" id="UP001172673"/>
    </source>
</evidence>
<reference evidence="1" key="1">
    <citation type="submission" date="2022-10" db="EMBL/GenBank/DDBJ databases">
        <title>Culturing micro-colonial fungi from biological soil crusts in the Mojave desert and describing Neophaeococcomyces mojavensis, and introducing the new genera and species Taxawa tesnikishii.</title>
        <authorList>
            <person name="Kurbessoian T."/>
            <person name="Stajich J.E."/>
        </authorList>
    </citation>
    <scope>NUCLEOTIDE SEQUENCE</scope>
    <source>
        <strain evidence="1">TK_41</strain>
    </source>
</reference>
<dbReference type="GO" id="GO:0004805">
    <property type="term" value="F:trehalose-phosphatase activity"/>
    <property type="evidence" value="ECO:0007669"/>
    <property type="project" value="TreeGrafter"/>
</dbReference>
<keyword evidence="2" id="KW-1185">Reference proteome</keyword>
<dbReference type="Proteomes" id="UP001172673">
    <property type="component" value="Unassembled WGS sequence"/>
</dbReference>
<proteinExistence type="predicted"/>
<name>A0AA38WYJ7_9EURO</name>
<dbReference type="GO" id="GO:0034605">
    <property type="term" value="P:cellular response to heat"/>
    <property type="evidence" value="ECO:0007669"/>
    <property type="project" value="TreeGrafter"/>
</dbReference>
<dbReference type="GO" id="GO:0003825">
    <property type="term" value="F:alpha,alpha-trehalose-phosphate synthase (UDP-forming) activity"/>
    <property type="evidence" value="ECO:0007669"/>
    <property type="project" value="TreeGrafter"/>
</dbReference>
<comment type="caution">
    <text evidence="1">The sequence shown here is derived from an EMBL/GenBank/DDBJ whole genome shotgun (WGS) entry which is preliminary data.</text>
</comment>
<dbReference type="Pfam" id="PF00982">
    <property type="entry name" value="Glyco_transf_20"/>
    <property type="match status" value="1"/>
</dbReference>
<dbReference type="PANTHER" id="PTHR10788:SF106">
    <property type="entry name" value="BCDNA.GH08860"/>
    <property type="match status" value="1"/>
</dbReference>
<sequence>MAMYAASDVCFVSSIRDGMNLVSCEYVATQRERKGVLLLSEFAGAAELLHGSILFNPCDIDGTVEALRRAVTMGANERSANQQKSEDFVSPRLVTANGLKIRLTMLGNKMARACLDPAISEMNTAPEPLAPTLLQLNNFQLPPEIISQVIACIIPHGLYISNDPDKSNFEVIRALLKTSVATQKETQRQVFRKPLNIFIASGKKCGCSEMQVDNFPQAWLSSRLVYTVVSLPLAKWPSINIYLALQAGTTDPSNLCGSTIPVPSLPGQTFSLLCPPNFARAVACVV</sequence>
<protein>
    <submittedName>
        <fullName evidence="1">Trehalose-6-P synthase/phosphatase complex synthase subunit</fullName>
    </submittedName>
</protein>
<accession>A0AA38WYJ7</accession>
<evidence type="ECO:0000313" key="1">
    <source>
        <dbReference type="EMBL" id="KAJ9603510.1"/>
    </source>
</evidence>
<dbReference type="Gene3D" id="3.40.50.2000">
    <property type="entry name" value="Glycogen Phosphorylase B"/>
    <property type="match status" value="1"/>
</dbReference>
<gene>
    <name evidence="1" type="primary">TPS1_3</name>
    <name evidence="1" type="ORF">H2200_011696</name>
</gene>
<dbReference type="InterPro" id="IPR001830">
    <property type="entry name" value="Glyco_trans_20"/>
</dbReference>
<dbReference type="GO" id="GO:0005829">
    <property type="term" value="C:cytosol"/>
    <property type="evidence" value="ECO:0007669"/>
    <property type="project" value="TreeGrafter"/>
</dbReference>
<dbReference type="AlphaFoldDB" id="A0AA38WYJ7"/>
<dbReference type="GO" id="GO:0005992">
    <property type="term" value="P:trehalose biosynthetic process"/>
    <property type="evidence" value="ECO:0007669"/>
    <property type="project" value="InterPro"/>
</dbReference>
<dbReference type="SUPFAM" id="SSF53756">
    <property type="entry name" value="UDP-Glycosyltransferase/glycogen phosphorylase"/>
    <property type="match status" value="1"/>
</dbReference>
<dbReference type="GO" id="GO:0005946">
    <property type="term" value="C:alpha,alpha-trehalose-phosphate synthase complex (UDP-forming)"/>
    <property type="evidence" value="ECO:0007669"/>
    <property type="project" value="TreeGrafter"/>
</dbReference>
<organism evidence="1 2">
    <name type="scientific">Cladophialophora chaetospira</name>
    <dbReference type="NCBI Taxonomy" id="386627"/>
    <lineage>
        <taxon>Eukaryota</taxon>
        <taxon>Fungi</taxon>
        <taxon>Dikarya</taxon>
        <taxon>Ascomycota</taxon>
        <taxon>Pezizomycotina</taxon>
        <taxon>Eurotiomycetes</taxon>
        <taxon>Chaetothyriomycetidae</taxon>
        <taxon>Chaetothyriales</taxon>
        <taxon>Herpotrichiellaceae</taxon>
        <taxon>Cladophialophora</taxon>
    </lineage>
</organism>